<dbReference type="Proteomes" id="UP000275024">
    <property type="component" value="Unassembled WGS sequence"/>
</dbReference>
<feature type="region of interest" description="Disordered" evidence="1">
    <location>
        <begin position="1"/>
        <end position="63"/>
    </location>
</feature>
<reference evidence="4 5" key="1">
    <citation type="submission" date="2018-09" db="EMBL/GenBank/DDBJ databases">
        <title>Streptomyces sp. nov. DS1-2, an endophytic actinomycete isolated from roots of Dendrobium scabrilingue.</title>
        <authorList>
            <person name="Kuncharoen N."/>
            <person name="Kudo T."/>
            <person name="Ohkuma M."/>
            <person name="Yuki M."/>
            <person name="Tanasupawat S."/>
        </authorList>
    </citation>
    <scope>NUCLEOTIDE SEQUENCE [LARGE SCALE GENOMIC DNA]</scope>
    <source>
        <strain evidence="2 5">AZ1-7</strain>
        <strain evidence="3 4">DS1-2</strain>
    </source>
</reference>
<feature type="compositionally biased region" description="Basic and acidic residues" evidence="1">
    <location>
        <begin position="1"/>
        <end position="10"/>
    </location>
</feature>
<dbReference type="EMBL" id="RBDX01000004">
    <property type="protein sequence ID" value="RKN11003.1"/>
    <property type="molecule type" value="Genomic_DNA"/>
</dbReference>
<organism evidence="2 5">
    <name type="scientific">Streptomyces radicis</name>
    <dbReference type="NCBI Taxonomy" id="1750517"/>
    <lineage>
        <taxon>Bacteria</taxon>
        <taxon>Bacillati</taxon>
        <taxon>Actinomycetota</taxon>
        <taxon>Actinomycetes</taxon>
        <taxon>Kitasatosporales</taxon>
        <taxon>Streptomycetaceae</taxon>
        <taxon>Streptomyces</taxon>
    </lineage>
</organism>
<comment type="caution">
    <text evidence="2">The sequence shown here is derived from an EMBL/GenBank/DDBJ whole genome shotgun (WGS) entry which is preliminary data.</text>
</comment>
<evidence type="ECO:0000313" key="3">
    <source>
        <dbReference type="EMBL" id="RKN25266.1"/>
    </source>
</evidence>
<evidence type="ECO:0000313" key="2">
    <source>
        <dbReference type="EMBL" id="RKN11003.1"/>
    </source>
</evidence>
<dbReference type="Proteomes" id="UP000268652">
    <property type="component" value="Unassembled WGS sequence"/>
</dbReference>
<evidence type="ECO:0000313" key="4">
    <source>
        <dbReference type="Proteomes" id="UP000268652"/>
    </source>
</evidence>
<evidence type="ECO:0000313" key="5">
    <source>
        <dbReference type="Proteomes" id="UP000275024"/>
    </source>
</evidence>
<name>A0A3A9WFC6_9ACTN</name>
<gene>
    <name evidence="3" type="ORF">D7318_08555</name>
    <name evidence="2" type="ORF">D7319_07700</name>
</gene>
<sequence>MGDRSERKTYDGQSVTVILEAGRRPRAAERVPRPPEAFATAGRPRTQPDNVTAARLAEARSSR</sequence>
<dbReference type="AlphaFoldDB" id="A0A3A9WFC6"/>
<dbReference type="EMBL" id="RBDY01000004">
    <property type="protein sequence ID" value="RKN25266.1"/>
    <property type="molecule type" value="Genomic_DNA"/>
</dbReference>
<keyword evidence="4" id="KW-1185">Reference proteome</keyword>
<evidence type="ECO:0000256" key="1">
    <source>
        <dbReference type="SAM" id="MobiDB-lite"/>
    </source>
</evidence>
<proteinExistence type="predicted"/>
<feature type="compositionally biased region" description="Basic and acidic residues" evidence="1">
    <location>
        <begin position="21"/>
        <end position="33"/>
    </location>
</feature>
<protein>
    <submittedName>
        <fullName evidence="2">Uncharacterized protein</fullName>
    </submittedName>
</protein>
<accession>A0A3A9WFC6</accession>